<evidence type="ECO:0000256" key="7">
    <source>
        <dbReference type="RuleBase" id="RU004475"/>
    </source>
</evidence>
<evidence type="ECO:0000256" key="5">
    <source>
        <dbReference type="ARBA" id="ARBA00023445"/>
    </source>
</evidence>
<evidence type="ECO:0000313" key="10">
    <source>
        <dbReference type="Proteomes" id="UP000288805"/>
    </source>
</evidence>
<dbReference type="AlphaFoldDB" id="A0A438DN70"/>
<dbReference type="PANTHER" id="PTHR10366">
    <property type="entry name" value="NAD DEPENDENT EPIMERASE/DEHYDRATASE"/>
    <property type="match status" value="1"/>
</dbReference>
<evidence type="ECO:0000256" key="2">
    <source>
        <dbReference type="ARBA" id="ARBA00022857"/>
    </source>
</evidence>
<evidence type="ECO:0000256" key="1">
    <source>
        <dbReference type="ARBA" id="ARBA00004928"/>
    </source>
</evidence>
<reference evidence="9 10" key="1">
    <citation type="journal article" date="2018" name="PLoS Genet.">
        <title>Population sequencing reveals clonal diversity and ancestral inbreeding in the grapevine cultivar Chardonnay.</title>
        <authorList>
            <person name="Roach M.J."/>
            <person name="Johnson D.L."/>
            <person name="Bohlmann J."/>
            <person name="van Vuuren H.J."/>
            <person name="Jones S.J."/>
            <person name="Pretorius I.S."/>
            <person name="Schmidt S.A."/>
            <person name="Borneman A.R."/>
        </authorList>
    </citation>
    <scope>NUCLEOTIDE SEQUENCE [LARGE SCALE GENOMIC DNA]</scope>
    <source>
        <strain evidence="10">cv. Chardonnay</strain>
        <tissue evidence="9">Leaf</tissue>
    </source>
</reference>
<dbReference type="PANTHER" id="PTHR10366:SF404">
    <property type="entry name" value="CINNAMOYL-COA REDUCTASE 1"/>
    <property type="match status" value="1"/>
</dbReference>
<gene>
    <name evidence="9" type="primary">CCR1_16</name>
    <name evidence="9" type="ORF">CK203_104802</name>
</gene>
<dbReference type="InterPro" id="IPR036291">
    <property type="entry name" value="NAD(P)-bd_dom_sf"/>
</dbReference>
<comment type="caution">
    <text evidence="9">The sequence shown here is derived from an EMBL/GenBank/DDBJ whole genome shotgun (WGS) entry which is preliminary data.</text>
</comment>
<dbReference type="Proteomes" id="UP000288805">
    <property type="component" value="Unassembled WGS sequence"/>
</dbReference>
<comment type="pathway">
    <text evidence="1">Aromatic compound metabolism; phenylpropanoid biosynthesis.</text>
</comment>
<dbReference type="Gene3D" id="3.40.50.720">
    <property type="entry name" value="NAD(P)-binding Rossmann-like Domain"/>
    <property type="match status" value="2"/>
</dbReference>
<comment type="similarity">
    <text evidence="7">Belongs to the 3-beta-HSD family.</text>
</comment>
<dbReference type="InterPro" id="IPR002225">
    <property type="entry name" value="3Beta_OHSteriod_DH/Estase"/>
</dbReference>
<evidence type="ECO:0000313" key="9">
    <source>
        <dbReference type="EMBL" id="RVW36900.1"/>
    </source>
</evidence>
<keyword evidence="2" id="KW-0521">NADP</keyword>
<dbReference type="Pfam" id="PF01073">
    <property type="entry name" value="3Beta_HSD"/>
    <property type="match status" value="1"/>
</dbReference>
<dbReference type="SUPFAM" id="SSF51735">
    <property type="entry name" value="NAD(P)-binding Rossmann-fold domains"/>
    <property type="match status" value="1"/>
</dbReference>
<comment type="similarity">
    <text evidence="5">Belongs to the NAD(P)-dependent epimerase/dehydratase family. Dihydroflavonol-4-reductase subfamily.</text>
</comment>
<dbReference type="GO" id="GO:0016621">
    <property type="term" value="F:cinnamoyl-CoA reductase activity"/>
    <property type="evidence" value="ECO:0007669"/>
    <property type="project" value="UniProtKB-EC"/>
</dbReference>
<protein>
    <recommendedName>
        <fullName evidence="6">cinnamoyl-CoA reductase</fullName>
        <ecNumber evidence="6">1.2.1.44</ecNumber>
    </recommendedName>
</protein>
<dbReference type="InterPro" id="IPR050425">
    <property type="entry name" value="NAD(P)_dehydrat-like"/>
</dbReference>
<organism evidence="9 10">
    <name type="scientific">Vitis vinifera</name>
    <name type="common">Grape</name>
    <dbReference type="NCBI Taxonomy" id="29760"/>
    <lineage>
        <taxon>Eukaryota</taxon>
        <taxon>Viridiplantae</taxon>
        <taxon>Streptophyta</taxon>
        <taxon>Embryophyta</taxon>
        <taxon>Tracheophyta</taxon>
        <taxon>Spermatophyta</taxon>
        <taxon>Magnoliopsida</taxon>
        <taxon>eudicotyledons</taxon>
        <taxon>Gunneridae</taxon>
        <taxon>Pentapetalae</taxon>
        <taxon>rosids</taxon>
        <taxon>Vitales</taxon>
        <taxon>Vitaceae</taxon>
        <taxon>Viteae</taxon>
        <taxon>Vitis</taxon>
    </lineage>
</organism>
<dbReference type="GO" id="GO:0006694">
    <property type="term" value="P:steroid biosynthetic process"/>
    <property type="evidence" value="ECO:0007669"/>
    <property type="project" value="InterPro"/>
</dbReference>
<keyword evidence="3 7" id="KW-0560">Oxidoreductase</keyword>
<sequence>MPIDASSPSSSGQIVCVTGAGGFIASWIVKLLLERGYTVKGTVRNPDDPKNSHLRELEGAKERLILCKADLMDYESLKEAINGCHGVFHTASPVTDDPEEMVEPAVNGTKNVIIAAAEAKVRRVVFTSSIGAVYMDPNRSPDQVVDESCWSDLEFCKNTKTCLSWPKELVLLRKGGGGAGGMGGCEGERGGPCGGEPVLVLGPLLQSTVNASIIHILKYLTGSAKTYANSVQAYVHVKDVALAHILVFEAPSASGRYLCAESVLHRGDVVEILAKFFPEYPIPTKCSDEVKPRAKPYKFSNQKLRELGLEFIPVKQCLYETVKTLQEKGHVPVPPQHDDSLRIQS</sequence>
<dbReference type="GO" id="GO:0016616">
    <property type="term" value="F:oxidoreductase activity, acting on the CH-OH group of donors, NAD or NADP as acceptor"/>
    <property type="evidence" value="ECO:0007669"/>
    <property type="project" value="InterPro"/>
</dbReference>
<dbReference type="EC" id="1.2.1.44" evidence="6"/>
<accession>A0A438DN70</accession>
<dbReference type="CDD" id="cd08958">
    <property type="entry name" value="FR_SDR_e"/>
    <property type="match status" value="1"/>
</dbReference>
<keyword evidence="4" id="KW-1015">Disulfide bond</keyword>
<evidence type="ECO:0000256" key="3">
    <source>
        <dbReference type="ARBA" id="ARBA00023002"/>
    </source>
</evidence>
<dbReference type="FunFam" id="3.40.50.720:FF:000199">
    <property type="entry name" value="Cinnamoyl-CoA reductase 1"/>
    <property type="match status" value="1"/>
</dbReference>
<evidence type="ECO:0000259" key="8">
    <source>
        <dbReference type="Pfam" id="PF01073"/>
    </source>
</evidence>
<feature type="domain" description="3-beta hydroxysteroid dehydrogenase/isomerase" evidence="8">
    <location>
        <begin position="17"/>
        <end position="247"/>
    </location>
</feature>
<evidence type="ECO:0000256" key="6">
    <source>
        <dbReference type="ARBA" id="ARBA00067006"/>
    </source>
</evidence>
<evidence type="ECO:0000256" key="4">
    <source>
        <dbReference type="ARBA" id="ARBA00023157"/>
    </source>
</evidence>
<dbReference type="EMBL" id="QGNW01001554">
    <property type="protein sequence ID" value="RVW36900.1"/>
    <property type="molecule type" value="Genomic_DNA"/>
</dbReference>
<name>A0A438DN70_VITVI</name>
<proteinExistence type="inferred from homology"/>